<comment type="caution">
    <text evidence="2">The sequence shown here is derived from an EMBL/GenBank/DDBJ whole genome shotgun (WGS) entry which is preliminary data.</text>
</comment>
<dbReference type="Proteomes" id="UP000692954">
    <property type="component" value="Unassembled WGS sequence"/>
</dbReference>
<sequence>MRNPFRIRLQILGIMVNDEKEYFQNPGSFEKNQTVFPLNNNGQSLGIYLNRLEYYIRNNYMKEGKDIKGKLTFTFFNYILNQFVDISDLFCIDDNFIKLDGQFFQKDENSPQVLIIKLKFQIYYQEYLKFQYFLESINLEKKNLEENIQQSKNKLTFNKDNLIQFKQKIDELQQIYQIQPQYPQIDIAILYSHPLVNQNDKRITPVQFHEDIQNFKQKISELNKKVTYLITQANKVNLYWVLKYNPKIIHIISHGEHVSNKQCQYLQFEKNCMDDQVFTQDLERIMKNSKKSLVFLACCFAGEIAKNIKEHATTIAIDKELKMLDDAGIYYFQHLYQELLSNSTLQQSHEKAKEFVKKKLGAEDQQCCCSHSHRKACQDTFLQNGLCFFCLTKTDDCCRKSNQFQDKLSHVWGEDLNEKCKSLQKQILKKLKFEGENKLQNEQLEKEFLEKLNNFAQNGILRVCCCELAEKHKDELISEIQHMESEKFQIFQSKPNQSKIFENVEEGQMTEINNINWEEQYFIAWKIDAQVIYQLLTDNFYFKKNKKIIVISAGSKRGEEIVVKYAHQVSKYFKYRKLKFYKKNEMKDIQIIEKQLNNIEELIQMNFEERIRYIFIIYQINEELFKQTKVQLIELNLKGAVILISDSDIDLDSNFIKRELTDWHNTNQIQEKNDYYKILSVYGDEIRKKIEQKFGEEKLKDMTFDKLLEAIQEELDQNQKNEQNKI</sequence>
<evidence type="ECO:0000256" key="1">
    <source>
        <dbReference type="SAM" id="Coils"/>
    </source>
</evidence>
<dbReference type="OrthoDB" id="300981at2759"/>
<keyword evidence="1" id="KW-0175">Coiled coil</keyword>
<name>A0A8S1R806_9CILI</name>
<organism evidence="2 3">
    <name type="scientific">Paramecium sonneborni</name>
    <dbReference type="NCBI Taxonomy" id="65129"/>
    <lineage>
        <taxon>Eukaryota</taxon>
        <taxon>Sar</taxon>
        <taxon>Alveolata</taxon>
        <taxon>Ciliophora</taxon>
        <taxon>Intramacronucleata</taxon>
        <taxon>Oligohymenophorea</taxon>
        <taxon>Peniculida</taxon>
        <taxon>Parameciidae</taxon>
        <taxon>Paramecium</taxon>
    </lineage>
</organism>
<dbReference type="AlphaFoldDB" id="A0A8S1R806"/>
<accession>A0A8S1R806</accession>
<feature type="coiled-coil region" evidence="1">
    <location>
        <begin position="134"/>
        <end position="161"/>
    </location>
</feature>
<gene>
    <name evidence="2" type="ORF">PSON_ATCC_30995.1.T1460133</name>
</gene>
<proteinExistence type="predicted"/>
<dbReference type="EMBL" id="CAJJDN010000146">
    <property type="protein sequence ID" value="CAD8123707.1"/>
    <property type="molecule type" value="Genomic_DNA"/>
</dbReference>
<protein>
    <recommendedName>
        <fullName evidence="4">CHAT domain-containing protein</fullName>
    </recommendedName>
</protein>
<keyword evidence="3" id="KW-1185">Reference proteome</keyword>
<reference evidence="2" key="1">
    <citation type="submission" date="2021-01" db="EMBL/GenBank/DDBJ databases">
        <authorList>
            <consortium name="Genoscope - CEA"/>
            <person name="William W."/>
        </authorList>
    </citation>
    <scope>NUCLEOTIDE SEQUENCE</scope>
</reference>
<evidence type="ECO:0008006" key="4">
    <source>
        <dbReference type="Google" id="ProtNLM"/>
    </source>
</evidence>
<evidence type="ECO:0000313" key="3">
    <source>
        <dbReference type="Proteomes" id="UP000692954"/>
    </source>
</evidence>
<evidence type="ECO:0000313" key="2">
    <source>
        <dbReference type="EMBL" id="CAD8123707.1"/>
    </source>
</evidence>